<dbReference type="InterPro" id="IPR001763">
    <property type="entry name" value="Rhodanese-like_dom"/>
</dbReference>
<dbReference type="Pfam" id="PF26341">
    <property type="entry name" value="AAA_SelU"/>
    <property type="match status" value="1"/>
</dbReference>
<name>A0A0U3TXM1_9BACT</name>
<dbReference type="InterPro" id="IPR058840">
    <property type="entry name" value="AAA_SelU"/>
</dbReference>
<dbReference type="PANTHER" id="PTHR30401:SF0">
    <property type="entry name" value="TRNA 2-SELENOURIDINE SYNTHASE"/>
    <property type="match status" value="1"/>
</dbReference>
<dbReference type="GO" id="GO:0002098">
    <property type="term" value="P:tRNA wobble uridine modification"/>
    <property type="evidence" value="ECO:0007669"/>
    <property type="project" value="InterPro"/>
</dbReference>
<dbReference type="Gene3D" id="3.40.250.10">
    <property type="entry name" value="Rhodanese-like domain"/>
    <property type="match status" value="1"/>
</dbReference>
<dbReference type="InterPro" id="IPR036873">
    <property type="entry name" value="Rhodanese-like_dom_sf"/>
</dbReference>
<evidence type="ECO:0000313" key="3">
    <source>
        <dbReference type="EMBL" id="ALV86400.1"/>
    </source>
</evidence>
<dbReference type="GO" id="GO:0043828">
    <property type="term" value="F:tRNA 2-selenouridine synthase activity"/>
    <property type="evidence" value="ECO:0007669"/>
    <property type="project" value="InterPro"/>
</dbReference>
<dbReference type="PANTHER" id="PTHR30401">
    <property type="entry name" value="TRNA 2-SELENOURIDINE SYNTHASE"/>
    <property type="match status" value="1"/>
</dbReference>
<evidence type="ECO:0000256" key="1">
    <source>
        <dbReference type="ARBA" id="ARBA00023266"/>
    </source>
</evidence>
<dbReference type="Pfam" id="PF00581">
    <property type="entry name" value="Rhodanese"/>
    <property type="match status" value="1"/>
</dbReference>
<dbReference type="AlphaFoldDB" id="A0A0U3TXM1"/>
<sequence>MSIKALTATELLAGLGDYAVIDARSPAEFAEDHLPSAVNWPVLDDEQRRIVGTLYVRDSPLAARKVGAVMVARNIAAHVERWVQDKPREWQPLVYCWRGGQRSGALAWFLDQIGFRTAKLQGGYKAFRALVRDALGELPQRFEFTVLAGRTGSGKTRLLHALRDAGAQVLDLEAIACHRGSVLGGLPGTPQPSQKAFDTQLWHALRALDPARPVFVESESKKVGALQLPDALVARMREAGRCLRVEMSDSARVQLLLQEYGFFANQAERFCTLLDALVELQGKERIKRWQAMARAGEWSAVFDELMREHYDPLYERSMKRNFAGLDKAAVVQLADGEPAALERAARELLAP</sequence>
<dbReference type="PROSITE" id="PS50206">
    <property type="entry name" value="RHODANESE_3"/>
    <property type="match status" value="1"/>
</dbReference>
<evidence type="ECO:0000259" key="2">
    <source>
        <dbReference type="PROSITE" id="PS50206"/>
    </source>
</evidence>
<proteinExistence type="predicted"/>
<accession>A0A0U3TXM1</accession>
<dbReference type="EMBL" id="KT944262">
    <property type="protein sequence ID" value="ALV86400.1"/>
    <property type="molecule type" value="Genomic_DNA"/>
</dbReference>
<dbReference type="SMART" id="SM00450">
    <property type="entry name" value="RHOD"/>
    <property type="match status" value="1"/>
</dbReference>
<dbReference type="NCBIfam" id="TIGR03167">
    <property type="entry name" value="tRNA_sel_U_synt"/>
    <property type="match status" value="1"/>
</dbReference>
<feature type="domain" description="Rhodanese" evidence="2">
    <location>
        <begin position="14"/>
        <end position="136"/>
    </location>
</feature>
<organism evidence="3">
    <name type="scientific">uncultured bacterium 14</name>
    <dbReference type="NCBI Taxonomy" id="1748267"/>
    <lineage>
        <taxon>Bacteria</taxon>
        <taxon>environmental samples</taxon>
    </lineage>
</organism>
<dbReference type="NCBIfam" id="NF008752">
    <property type="entry name" value="PRK11784.1-4"/>
    <property type="match status" value="1"/>
</dbReference>
<protein>
    <submittedName>
        <fullName evidence="3">tRNA 2-selenouridine synthase</fullName>
    </submittedName>
</protein>
<dbReference type="InterPro" id="IPR017582">
    <property type="entry name" value="SelU"/>
</dbReference>
<keyword evidence="1" id="KW-0711">Selenium</keyword>
<dbReference type="SUPFAM" id="SSF52821">
    <property type="entry name" value="Rhodanese/Cell cycle control phosphatase"/>
    <property type="match status" value="1"/>
</dbReference>
<dbReference type="NCBIfam" id="NF008750">
    <property type="entry name" value="PRK11784.1-2"/>
    <property type="match status" value="1"/>
</dbReference>
<reference evidence="3" key="1">
    <citation type="submission" date="2015-10" db="EMBL/GenBank/DDBJ databases">
        <title>Biosynthesis of SCL-MCL polyhydroxyalkanoates by metagenomic clones in Pseudomonas putida.</title>
        <authorList>
            <person name="Cheng J."/>
            <person name="Charles T.C."/>
        </authorList>
    </citation>
    <scope>NUCLEOTIDE SEQUENCE</scope>
</reference>